<evidence type="ECO:0000256" key="3">
    <source>
        <dbReference type="ARBA" id="ARBA00023002"/>
    </source>
</evidence>
<name>A0AAD8HC42_9APIA</name>
<organism evidence="8 9">
    <name type="scientific">Heracleum sosnowskyi</name>
    <dbReference type="NCBI Taxonomy" id="360622"/>
    <lineage>
        <taxon>Eukaryota</taxon>
        <taxon>Viridiplantae</taxon>
        <taxon>Streptophyta</taxon>
        <taxon>Embryophyta</taxon>
        <taxon>Tracheophyta</taxon>
        <taxon>Spermatophyta</taxon>
        <taxon>Magnoliopsida</taxon>
        <taxon>eudicotyledons</taxon>
        <taxon>Gunneridae</taxon>
        <taxon>Pentapetalae</taxon>
        <taxon>asterids</taxon>
        <taxon>campanulids</taxon>
        <taxon>Apiales</taxon>
        <taxon>Apiaceae</taxon>
        <taxon>Apioideae</taxon>
        <taxon>apioid superclade</taxon>
        <taxon>Tordylieae</taxon>
        <taxon>Tordyliinae</taxon>
        <taxon>Heracleum</taxon>
    </lineage>
</organism>
<evidence type="ECO:0000259" key="7">
    <source>
        <dbReference type="Pfam" id="PF13905"/>
    </source>
</evidence>
<evidence type="ECO:0000256" key="5">
    <source>
        <dbReference type="ARBA" id="ARBA00047388"/>
    </source>
</evidence>
<dbReference type="Proteomes" id="UP001237642">
    <property type="component" value="Unassembled WGS sequence"/>
</dbReference>
<evidence type="ECO:0000256" key="2">
    <source>
        <dbReference type="ARBA" id="ARBA00022737"/>
    </source>
</evidence>
<comment type="caution">
    <text evidence="8">The sequence shown here is derived from an EMBL/GenBank/DDBJ whole genome shotgun (WGS) entry which is preliminary data.</text>
</comment>
<comment type="catalytic activity">
    <reaction evidence="5">
        <text>[protein]-dithiol + NAD(+) = [protein]-disulfide + NADH + H(+)</text>
        <dbReference type="Rhea" id="RHEA:18749"/>
        <dbReference type="Rhea" id="RHEA-COMP:10593"/>
        <dbReference type="Rhea" id="RHEA-COMP:10594"/>
        <dbReference type="ChEBI" id="CHEBI:15378"/>
        <dbReference type="ChEBI" id="CHEBI:29950"/>
        <dbReference type="ChEBI" id="CHEBI:50058"/>
        <dbReference type="ChEBI" id="CHEBI:57540"/>
        <dbReference type="ChEBI" id="CHEBI:57945"/>
        <dbReference type="EC" id="1.8.1.8"/>
    </reaction>
</comment>
<dbReference type="Pfam" id="PF13905">
    <property type="entry name" value="Thioredoxin_8"/>
    <property type="match status" value="1"/>
</dbReference>
<proteinExistence type="predicted"/>
<dbReference type="InterPro" id="IPR012336">
    <property type="entry name" value="Thioredoxin-like_fold"/>
</dbReference>
<reference evidence="8" key="1">
    <citation type="submission" date="2023-02" db="EMBL/GenBank/DDBJ databases">
        <title>Genome of toxic invasive species Heracleum sosnowskyi carries increased number of genes despite the absence of recent whole-genome duplications.</title>
        <authorList>
            <person name="Schelkunov M."/>
            <person name="Shtratnikova V."/>
            <person name="Makarenko M."/>
            <person name="Klepikova A."/>
            <person name="Omelchenko D."/>
            <person name="Novikova G."/>
            <person name="Obukhova E."/>
            <person name="Bogdanov V."/>
            <person name="Penin A."/>
            <person name="Logacheva M."/>
        </authorList>
    </citation>
    <scope>NUCLEOTIDE SEQUENCE</scope>
    <source>
        <strain evidence="8">Hsosn_3</strain>
        <tissue evidence="8">Leaf</tissue>
    </source>
</reference>
<accession>A0AAD8HC42</accession>
<dbReference type="GO" id="GO:0047134">
    <property type="term" value="F:protein-disulfide reductase [NAD(P)H] activity"/>
    <property type="evidence" value="ECO:0007669"/>
    <property type="project" value="UniProtKB-EC"/>
</dbReference>
<dbReference type="InterPro" id="IPR052259">
    <property type="entry name" value="Nucleoredoxin-like"/>
</dbReference>
<keyword evidence="4" id="KW-0520">NAD</keyword>
<evidence type="ECO:0000313" key="9">
    <source>
        <dbReference type="Proteomes" id="UP001237642"/>
    </source>
</evidence>
<dbReference type="Gene3D" id="3.40.30.10">
    <property type="entry name" value="Glutaredoxin"/>
    <property type="match status" value="2"/>
</dbReference>
<dbReference type="AlphaFoldDB" id="A0AAD8HC42"/>
<evidence type="ECO:0000256" key="4">
    <source>
        <dbReference type="ARBA" id="ARBA00023027"/>
    </source>
</evidence>
<dbReference type="PANTHER" id="PTHR13871">
    <property type="entry name" value="THIOREDOXIN"/>
    <property type="match status" value="1"/>
</dbReference>
<gene>
    <name evidence="8" type="ORF">POM88_038871</name>
</gene>
<protein>
    <recommendedName>
        <fullName evidence="1">protein-disulfide reductase</fullName>
        <ecNumber evidence="1">1.8.1.8</ecNumber>
    </recommendedName>
</protein>
<keyword evidence="9" id="KW-1185">Reference proteome</keyword>
<dbReference type="EMBL" id="JAUIZM010000009">
    <property type="protein sequence ID" value="KAK1363310.1"/>
    <property type="molecule type" value="Genomic_DNA"/>
</dbReference>
<keyword evidence="3" id="KW-0560">Oxidoreductase</keyword>
<dbReference type="PANTHER" id="PTHR13871:SF96">
    <property type="entry name" value="THIOREDOXIN DOMAIN-CONTAINING PROTEIN"/>
    <property type="match status" value="1"/>
</dbReference>
<evidence type="ECO:0000256" key="6">
    <source>
        <dbReference type="ARBA" id="ARBA00047804"/>
    </source>
</evidence>
<sequence length="617" mass="70835">MDFTLSLSVLIKKSRLSETKRDSKVCFCGLVFSISVSSITLSELLSRNDSESQGSNLRPFLNDASSLSRVEDDDRSFDKEFSYMPWLAIPHSNLVSRAMLVTVSRVLTDDGASIVDKYGGEGYPFTPEHLQELQEWEELARNNLTLRIPLDDDEASFKRGRKFEPWLSLPFLDNSCEKLIRFFKISALSSLVILGTDGETIHPNVPEVPRKIILHYFAALRCPTCDIITKSLKRMCYELELEGKRSFMKIIFISLDRDKTSFEQHFSKMSWLTLPFDMRIESLIDLFGVRGTSKLVVIELSGEIVTTEARDLVYFFGLKAYPFTEERVKKMEEDVSCTPEPSLVTIAHDPFDPENIQIWQSCNGLLLCSTNPYSPVDHYDDYVNNPPTNQVATLPKHPDRSIMVKGLAFDPLKSPHYKVIAFSYRCLHGFRCNKDQIILWTFIFTILKLELGGSRENHMKTKPGVGRNISKASYEWSWYFGESEDHLHYIEVCPYATSFSVYEMKSDYSEWFVKYEIDLAPISKVVPEMTNHKAHFNGGNNNAVGVLSLIRRENFQEDSFLLLEIPSKAIGYNLEDRSFKVIWDFPVDFGLDSLEKVHTCPFRMLRVSQYIETLSCV</sequence>
<evidence type="ECO:0000256" key="1">
    <source>
        <dbReference type="ARBA" id="ARBA00012612"/>
    </source>
</evidence>
<keyword evidence="2" id="KW-0677">Repeat</keyword>
<dbReference type="EC" id="1.8.1.8" evidence="1"/>
<feature type="domain" description="Thioredoxin-like fold" evidence="7">
    <location>
        <begin position="211"/>
        <end position="304"/>
    </location>
</feature>
<reference evidence="8" key="2">
    <citation type="submission" date="2023-05" db="EMBL/GenBank/DDBJ databases">
        <authorList>
            <person name="Schelkunov M.I."/>
        </authorList>
    </citation>
    <scope>NUCLEOTIDE SEQUENCE</scope>
    <source>
        <strain evidence="8">Hsosn_3</strain>
        <tissue evidence="8">Leaf</tissue>
    </source>
</reference>
<evidence type="ECO:0000313" key="8">
    <source>
        <dbReference type="EMBL" id="KAK1363310.1"/>
    </source>
</evidence>
<comment type="catalytic activity">
    <reaction evidence="6">
        <text>[protein]-dithiol + NADP(+) = [protein]-disulfide + NADPH + H(+)</text>
        <dbReference type="Rhea" id="RHEA:18753"/>
        <dbReference type="Rhea" id="RHEA-COMP:10593"/>
        <dbReference type="Rhea" id="RHEA-COMP:10594"/>
        <dbReference type="ChEBI" id="CHEBI:15378"/>
        <dbReference type="ChEBI" id="CHEBI:29950"/>
        <dbReference type="ChEBI" id="CHEBI:50058"/>
        <dbReference type="ChEBI" id="CHEBI:57783"/>
        <dbReference type="ChEBI" id="CHEBI:58349"/>
        <dbReference type="EC" id="1.8.1.8"/>
    </reaction>
</comment>